<dbReference type="EMBL" id="CP133613">
    <property type="protein sequence ID" value="WMV14216.1"/>
    <property type="molecule type" value="Genomic_DNA"/>
</dbReference>
<dbReference type="PROSITE" id="PS50878">
    <property type="entry name" value="RT_POL"/>
    <property type="match status" value="1"/>
</dbReference>
<dbReference type="PANTHER" id="PTHR46890">
    <property type="entry name" value="NON-LTR RETROLELEMENT REVERSE TRANSCRIPTASE-LIKE PROTEIN-RELATED"/>
    <property type="match status" value="1"/>
</dbReference>
<accession>A0AAF0Q5D8</accession>
<dbReference type="InterPro" id="IPR052343">
    <property type="entry name" value="Retrotransposon-Effector_Assoc"/>
</dbReference>
<evidence type="ECO:0000259" key="1">
    <source>
        <dbReference type="PROSITE" id="PS50878"/>
    </source>
</evidence>
<name>A0AAF0Q5D8_SOLVR</name>
<dbReference type="AlphaFoldDB" id="A0AAF0Q5D8"/>
<dbReference type="Proteomes" id="UP001234989">
    <property type="component" value="Chromosome 2"/>
</dbReference>
<sequence>MENVLLAQEIIRDIYLRNKHINVVVKLDMAKAYDRVSWIFLTKVLRKLGFAEVIIDMIWRLVSNNWYSVLINGRSHGFFRSTRGLKPGDPLSPTLFIIGAEVLARGLNKLHGDEEFKGFGLPKWSPQINHLSYVDDTILFCSGDRRTLIKMMRVLRDYENTSGQMINKAKSFFYLHDKTPLIVAIRLRRLTGIKIEGLHLQQLIIKWWEHKSSNKLEQVLKAVPIVLMWELWKRRNARRHGNEYSYNWMIHQCQMTIHQIIRAKFLWIKEAKVLMVSASETVLRATLNRSTRQRSDYQHGCRIDGHLEDFTILFKSRISTSESGNRLSYFEKPIGKKLENSMGISGEKGQMPSQALAIFPTTHLTFARILLPPEPFLLY</sequence>
<dbReference type="Pfam" id="PF00078">
    <property type="entry name" value="RVT_1"/>
    <property type="match status" value="1"/>
</dbReference>
<proteinExistence type="predicted"/>
<dbReference type="InterPro" id="IPR000477">
    <property type="entry name" value="RT_dom"/>
</dbReference>
<feature type="domain" description="Reverse transcriptase" evidence="1">
    <location>
        <begin position="1"/>
        <end position="195"/>
    </location>
</feature>
<protein>
    <recommendedName>
        <fullName evidence="1">Reverse transcriptase domain-containing protein</fullName>
    </recommendedName>
</protein>
<reference evidence="2" key="1">
    <citation type="submission" date="2023-08" db="EMBL/GenBank/DDBJ databases">
        <title>A de novo genome assembly of Solanum verrucosum Schlechtendal, a Mexican diploid species geographically isolated from the other diploid A-genome species in potato relatives.</title>
        <authorList>
            <person name="Hosaka K."/>
        </authorList>
    </citation>
    <scope>NUCLEOTIDE SEQUENCE</scope>
    <source>
        <tissue evidence="2">Young leaves</tissue>
    </source>
</reference>
<dbReference type="PANTHER" id="PTHR46890:SF48">
    <property type="entry name" value="RNA-DIRECTED DNA POLYMERASE"/>
    <property type="match status" value="1"/>
</dbReference>
<keyword evidence="3" id="KW-1185">Reference proteome</keyword>
<organism evidence="2 3">
    <name type="scientific">Solanum verrucosum</name>
    <dbReference type="NCBI Taxonomy" id="315347"/>
    <lineage>
        <taxon>Eukaryota</taxon>
        <taxon>Viridiplantae</taxon>
        <taxon>Streptophyta</taxon>
        <taxon>Embryophyta</taxon>
        <taxon>Tracheophyta</taxon>
        <taxon>Spermatophyta</taxon>
        <taxon>Magnoliopsida</taxon>
        <taxon>eudicotyledons</taxon>
        <taxon>Gunneridae</taxon>
        <taxon>Pentapetalae</taxon>
        <taxon>asterids</taxon>
        <taxon>lamiids</taxon>
        <taxon>Solanales</taxon>
        <taxon>Solanaceae</taxon>
        <taxon>Solanoideae</taxon>
        <taxon>Solaneae</taxon>
        <taxon>Solanum</taxon>
    </lineage>
</organism>
<evidence type="ECO:0000313" key="3">
    <source>
        <dbReference type="Proteomes" id="UP001234989"/>
    </source>
</evidence>
<evidence type="ECO:0000313" key="2">
    <source>
        <dbReference type="EMBL" id="WMV14216.1"/>
    </source>
</evidence>
<gene>
    <name evidence="2" type="ORF">MTR67_007601</name>
</gene>